<feature type="non-terminal residue" evidence="2">
    <location>
        <position position="363"/>
    </location>
</feature>
<evidence type="ECO:0000313" key="3">
    <source>
        <dbReference type="Proteomes" id="UP000310249"/>
    </source>
</evidence>
<sequence length="363" mass="39413">DMDMPYLQNPVSSDGSISGTSQCPTSGQVSYQGKVDRQGNGAVLAKFSNCVMYNENEKVDGSVTVAIDSNAGTNGEVAMLFNNLTSSNTEQQIKLTGSFITSPGYDTVTGQDTSSIKQHILVEVDGSNQIISELTVSESSYNNHMDYHENLQLEGTLTFSNEGVLTLAGKEMYGYSPNFQKGELRFEGSDKNITLDFDYPNIAYYEDSNKDGQYDLGTYLTNMQMEQFISATLGEITPVALNLMSLPPIAYTPERNYSDEYFATSPISVENGYYEDPDTAMDQLEVSFRWYLNGQVIEGQTTNTLPAGIAVFGDTLEVAMVVSDSANIVVSPTLSLELQDSPAQLALEGLDGTIAAGQTVSFT</sequence>
<dbReference type="EMBL" id="PNCI01000135">
    <property type="protein sequence ID" value="TMP22404.1"/>
    <property type="molecule type" value="Genomic_DNA"/>
</dbReference>
<evidence type="ECO:0000256" key="1">
    <source>
        <dbReference type="SAM" id="MobiDB-lite"/>
    </source>
</evidence>
<feature type="region of interest" description="Disordered" evidence="1">
    <location>
        <begin position="1"/>
        <end position="28"/>
    </location>
</feature>
<dbReference type="RefSeq" id="WP_171045450.1">
    <property type="nucleotide sequence ID" value="NZ_PNCI01000135.1"/>
</dbReference>
<dbReference type="Proteomes" id="UP000310249">
    <property type="component" value="Unassembled WGS sequence"/>
</dbReference>
<name>A0A5S3WFD8_9GAMM</name>
<organism evidence="2 3">
    <name type="scientific">Pseudoalteromonas rubra</name>
    <dbReference type="NCBI Taxonomy" id="43658"/>
    <lineage>
        <taxon>Bacteria</taxon>
        <taxon>Pseudomonadati</taxon>
        <taxon>Pseudomonadota</taxon>
        <taxon>Gammaproteobacteria</taxon>
        <taxon>Alteromonadales</taxon>
        <taxon>Pseudoalteromonadaceae</taxon>
        <taxon>Pseudoalteromonas</taxon>
    </lineage>
</organism>
<reference evidence="2 3" key="1">
    <citation type="submission" date="2018-01" db="EMBL/GenBank/DDBJ databases">
        <authorList>
            <person name="Paulsen S."/>
            <person name="Gram L.K."/>
        </authorList>
    </citation>
    <scope>NUCLEOTIDE SEQUENCE [LARGE SCALE GENOMIC DNA]</scope>
    <source>
        <strain evidence="2 3">S2676</strain>
    </source>
</reference>
<feature type="non-terminal residue" evidence="2">
    <location>
        <position position="1"/>
    </location>
</feature>
<evidence type="ECO:0000313" key="2">
    <source>
        <dbReference type="EMBL" id="TMP22404.1"/>
    </source>
</evidence>
<feature type="compositionally biased region" description="Polar residues" evidence="1">
    <location>
        <begin position="9"/>
        <end position="28"/>
    </location>
</feature>
<proteinExistence type="predicted"/>
<gene>
    <name evidence="2" type="ORF">CWB99_23930</name>
</gene>
<reference evidence="3" key="2">
    <citation type="submission" date="2019-06" db="EMBL/GenBank/DDBJ databases">
        <title>Co-occurence of chitin degradation, pigmentation and bioactivity in marine Pseudoalteromonas.</title>
        <authorList>
            <person name="Sonnenschein E.C."/>
            <person name="Bech P.K."/>
        </authorList>
    </citation>
    <scope>NUCLEOTIDE SEQUENCE [LARGE SCALE GENOMIC DNA]</scope>
    <source>
        <strain evidence="3">S2676</strain>
    </source>
</reference>
<comment type="caution">
    <text evidence="2">The sequence shown here is derived from an EMBL/GenBank/DDBJ whole genome shotgun (WGS) entry which is preliminary data.</text>
</comment>
<dbReference type="AlphaFoldDB" id="A0A5S3WFD8"/>
<protein>
    <submittedName>
        <fullName evidence="2">Uncharacterized protein</fullName>
    </submittedName>
</protein>
<accession>A0A5S3WFD8</accession>